<reference evidence="11 12" key="1">
    <citation type="submission" date="2023-08" db="EMBL/GenBank/DDBJ databases">
        <title>Black Yeasts Isolated from many extreme environments.</title>
        <authorList>
            <person name="Coleine C."/>
            <person name="Stajich J.E."/>
            <person name="Selbmann L."/>
        </authorList>
    </citation>
    <scope>NUCLEOTIDE SEQUENCE [LARGE SCALE GENOMIC DNA]</scope>
    <source>
        <strain evidence="11 12">CCFEE 5792</strain>
    </source>
</reference>
<dbReference type="Pfam" id="PF00067">
    <property type="entry name" value="p450"/>
    <property type="match status" value="1"/>
</dbReference>
<evidence type="ECO:0000256" key="4">
    <source>
        <dbReference type="ARBA" id="ARBA00022723"/>
    </source>
</evidence>
<dbReference type="PROSITE" id="PS00086">
    <property type="entry name" value="CYTOCHROME_P450"/>
    <property type="match status" value="1"/>
</dbReference>
<proteinExistence type="inferred from homology"/>
<keyword evidence="10" id="KW-0812">Transmembrane</keyword>
<evidence type="ECO:0000256" key="7">
    <source>
        <dbReference type="ARBA" id="ARBA00023033"/>
    </source>
</evidence>
<dbReference type="PRINTS" id="PR00385">
    <property type="entry name" value="P450"/>
</dbReference>
<dbReference type="InterPro" id="IPR017972">
    <property type="entry name" value="Cyt_P450_CS"/>
</dbReference>
<dbReference type="GO" id="GO:0016712">
    <property type="term" value="F:oxidoreductase activity, acting on paired donors, with incorporation or reduction of molecular oxygen, reduced flavin or flavoprotein as one donor, and incorporation of one atom of oxygen"/>
    <property type="evidence" value="ECO:0007669"/>
    <property type="project" value="InterPro"/>
</dbReference>
<dbReference type="SUPFAM" id="SSF48264">
    <property type="entry name" value="Cytochrome P450"/>
    <property type="match status" value="1"/>
</dbReference>
<dbReference type="Proteomes" id="UP001358417">
    <property type="component" value="Unassembled WGS sequence"/>
</dbReference>
<keyword evidence="10" id="KW-0472">Membrane</keyword>
<keyword evidence="5 9" id="KW-0560">Oxidoreductase</keyword>
<keyword evidence="12" id="KW-1185">Reference proteome</keyword>
<dbReference type="AlphaFoldDB" id="A0AAV9NKR9"/>
<evidence type="ECO:0000313" key="12">
    <source>
        <dbReference type="Proteomes" id="UP001358417"/>
    </source>
</evidence>
<comment type="similarity">
    <text evidence="2 9">Belongs to the cytochrome P450 family.</text>
</comment>
<dbReference type="PANTHER" id="PTHR24287:SF1">
    <property type="entry name" value="P450, PUTATIVE (EUROFUNG)-RELATED"/>
    <property type="match status" value="1"/>
</dbReference>
<keyword evidence="6 8" id="KW-0408">Iron</keyword>
<feature type="binding site" description="axial binding residue" evidence="8">
    <location>
        <position position="467"/>
    </location>
    <ligand>
        <name>heme</name>
        <dbReference type="ChEBI" id="CHEBI:30413"/>
    </ligand>
    <ligandPart>
        <name>Fe</name>
        <dbReference type="ChEBI" id="CHEBI:18248"/>
    </ligandPart>
</feature>
<organism evidence="11 12">
    <name type="scientific">Exophiala bonariae</name>
    <dbReference type="NCBI Taxonomy" id="1690606"/>
    <lineage>
        <taxon>Eukaryota</taxon>
        <taxon>Fungi</taxon>
        <taxon>Dikarya</taxon>
        <taxon>Ascomycota</taxon>
        <taxon>Pezizomycotina</taxon>
        <taxon>Eurotiomycetes</taxon>
        <taxon>Chaetothyriomycetidae</taxon>
        <taxon>Chaetothyriales</taxon>
        <taxon>Herpotrichiellaceae</taxon>
        <taxon>Exophiala</taxon>
    </lineage>
</organism>
<dbReference type="InterPro" id="IPR002402">
    <property type="entry name" value="Cyt_P450_E_grp-II"/>
</dbReference>
<gene>
    <name evidence="11" type="ORF">LTR84_007646</name>
</gene>
<evidence type="ECO:0000256" key="5">
    <source>
        <dbReference type="ARBA" id="ARBA00023002"/>
    </source>
</evidence>
<dbReference type="GO" id="GO:0020037">
    <property type="term" value="F:heme binding"/>
    <property type="evidence" value="ECO:0007669"/>
    <property type="project" value="InterPro"/>
</dbReference>
<comment type="cofactor">
    <cofactor evidence="1 8">
        <name>heme</name>
        <dbReference type="ChEBI" id="CHEBI:30413"/>
    </cofactor>
</comment>
<evidence type="ECO:0000256" key="1">
    <source>
        <dbReference type="ARBA" id="ARBA00001971"/>
    </source>
</evidence>
<evidence type="ECO:0008006" key="13">
    <source>
        <dbReference type="Google" id="ProtNLM"/>
    </source>
</evidence>
<evidence type="ECO:0000256" key="6">
    <source>
        <dbReference type="ARBA" id="ARBA00023004"/>
    </source>
</evidence>
<evidence type="ECO:0000256" key="10">
    <source>
        <dbReference type="SAM" id="Phobius"/>
    </source>
</evidence>
<keyword evidence="10" id="KW-1133">Transmembrane helix</keyword>
<dbReference type="RefSeq" id="XP_064710201.1">
    <property type="nucleotide sequence ID" value="XM_064851198.1"/>
</dbReference>
<keyword evidence="4 8" id="KW-0479">Metal-binding</keyword>
<dbReference type="PANTHER" id="PTHR24287">
    <property type="entry name" value="P450, PUTATIVE (EUROFUNG)-RELATED"/>
    <property type="match status" value="1"/>
</dbReference>
<dbReference type="CDD" id="cd11063">
    <property type="entry name" value="CYP52"/>
    <property type="match status" value="1"/>
</dbReference>
<sequence length="523" mass="59356">MASFTVNWPAVVVALSVAYVTRYIWLEAQHSRKARRLGCKPAFVRPSRLPFGIDIMLRYVRATEAQDQQNDDLALYDELGRRPTWYQNIMGNWHHYTVDPKNVQAILATQFNDFELGPLRSGAFGPLIGKGIFTSDGKEWSHSRGLLRPQFTRSQVADLALEESHVQSLFDCLAVGADSWTGTVDLAPLFFHLTLDSATEFLFGQSVHSQKAAMMRTENQTTPRELEWASFGQSFDNANLAVCYRSRLMDLYYLYSPSSFRRDCQAVHRFAEYYVKRALETDEPMSSCGEKRKTYVFLDELVKVTRDPQELRGQLLNILLAGRDTTAGLLGWTFYLLARNPEVYSTLREAIVDQFGAYPSTAAISFESLKSCTYLQNVMSEVLRLHPIVPENGRRAVRDTTLPRGGGPDGTLPIYVRKGSEVGYNVHIMHRRTDIWGPNANEFKPERWSHLKTGWEYLPFNGGPRICLGQQFALTEAGYVIARIVQRFDRVENMDPSPVTKHRFTATTSPVNTLVKLHEAVSS</sequence>
<evidence type="ECO:0000313" key="11">
    <source>
        <dbReference type="EMBL" id="KAK5061104.1"/>
    </source>
</evidence>
<dbReference type="Gene3D" id="1.10.630.10">
    <property type="entry name" value="Cytochrome P450"/>
    <property type="match status" value="1"/>
</dbReference>
<evidence type="ECO:0000256" key="2">
    <source>
        <dbReference type="ARBA" id="ARBA00010617"/>
    </source>
</evidence>
<protein>
    <recommendedName>
        <fullName evidence="13">Cytochrome P450</fullName>
    </recommendedName>
</protein>
<evidence type="ECO:0000256" key="3">
    <source>
        <dbReference type="ARBA" id="ARBA00022617"/>
    </source>
</evidence>
<dbReference type="InterPro" id="IPR036396">
    <property type="entry name" value="Cyt_P450_sf"/>
</dbReference>
<dbReference type="PRINTS" id="PR01239">
    <property type="entry name" value="EP450IICYP52"/>
</dbReference>
<dbReference type="EMBL" id="JAVRRD010000003">
    <property type="protein sequence ID" value="KAK5061104.1"/>
    <property type="molecule type" value="Genomic_DNA"/>
</dbReference>
<keyword evidence="7 9" id="KW-0503">Monooxygenase</keyword>
<dbReference type="GO" id="GO:0005506">
    <property type="term" value="F:iron ion binding"/>
    <property type="evidence" value="ECO:0007669"/>
    <property type="project" value="InterPro"/>
</dbReference>
<accession>A0AAV9NKR9</accession>
<evidence type="ECO:0000256" key="9">
    <source>
        <dbReference type="RuleBase" id="RU000461"/>
    </source>
</evidence>
<dbReference type="InterPro" id="IPR047146">
    <property type="entry name" value="Cyt_P450_E_CYP52_fungi"/>
</dbReference>
<dbReference type="GeneID" id="89975811"/>
<evidence type="ECO:0000256" key="8">
    <source>
        <dbReference type="PIRSR" id="PIRSR602402-1"/>
    </source>
</evidence>
<feature type="transmembrane region" description="Helical" evidence="10">
    <location>
        <begin position="6"/>
        <end position="26"/>
    </location>
</feature>
<dbReference type="InterPro" id="IPR001128">
    <property type="entry name" value="Cyt_P450"/>
</dbReference>
<comment type="caution">
    <text evidence="11">The sequence shown here is derived from an EMBL/GenBank/DDBJ whole genome shotgun (WGS) entry which is preliminary data.</text>
</comment>
<name>A0AAV9NKR9_9EURO</name>
<dbReference type="InterPro" id="IPR002974">
    <property type="entry name" value="Cyt_P450_E_CYP52_ascomycetes"/>
</dbReference>
<keyword evidence="3 8" id="KW-0349">Heme</keyword>
<dbReference type="PRINTS" id="PR00464">
    <property type="entry name" value="EP450II"/>
</dbReference>